<dbReference type="AlphaFoldDB" id="A0A6J3M6D1"/>
<reference evidence="4" key="2">
    <citation type="submission" date="2020-04" db="EMBL/GenBank/DDBJ databases">
        <authorList>
            <consortium name="NCBI Genome Project"/>
        </authorList>
    </citation>
    <scope>NUCLEOTIDE SEQUENCE</scope>
    <source>
        <strain evidence="4">CBS 342.82</strain>
    </source>
</reference>
<dbReference type="GeneID" id="54365374"/>
<sequence>MFEALYEKQSVAKVFGVVFKEELEACGFESDADIAERLYAQYKDRRPKDWTVISEPPRSLSEDRRRAMLKQKIMSSAECLHLHLQGSGTILSKTQAKEGARQDRIRIDKVTKPTKSMVNTQALAKRKTAKGQHFPTTPHLRDDGKTIDVSPRGLAKIRRPVFPVTEVEAHLDTIQSNGVLWRFFIDQGPTSRNSSNGFTSRKHFGVQSLYDDDPGPAHSHSVDIFHHLDRNVKFLSPYVGCSNVLIWSIVNAYKKKLEPGNNNVSWAIIDRQQFSKHHIFHAKSYREAPANQHLFSYGGHRCPTISEFLVWRTIPKQAILQTITINELCQEIENDSDMKRIFRLEKLFRKRGRKDVEPTLRDDLKADQIPLSSERGKDTVSGIAKFVLLTGVGYYPSGIRHVVSDIIHGFCIQPQKGSPEDWFALSEQFLNALTLHGSLALSHFNRDKARIAFLQGVQFGFASPNIAHKEIRKLQKRWAEVGLSSLQPILNCEMKLMAARHQELLIYNQAVHQQLERHQQSLESVTAARVRAIAPGFMPVERSRYFLQPGLAQPEDEVDSDMGDDSADNDSEDDSDVAYDWRDNLMQQM</sequence>
<proteinExistence type="predicted"/>
<reference evidence="4" key="3">
    <citation type="submission" date="2025-08" db="UniProtKB">
        <authorList>
            <consortium name="RefSeq"/>
        </authorList>
    </citation>
    <scope>IDENTIFICATION</scope>
    <source>
        <strain evidence="4">CBS 342.82</strain>
    </source>
</reference>
<feature type="region of interest" description="Disordered" evidence="1">
    <location>
        <begin position="551"/>
        <end position="589"/>
    </location>
</feature>
<reference evidence="4" key="1">
    <citation type="submission" date="2020-01" db="EMBL/GenBank/DDBJ databases">
        <authorList>
            <consortium name="DOE Joint Genome Institute"/>
            <person name="Haridas S."/>
            <person name="Albert R."/>
            <person name="Binder M."/>
            <person name="Bloem J."/>
            <person name="Labutti K."/>
            <person name="Salamov A."/>
            <person name="Andreopoulos B."/>
            <person name="Baker S.E."/>
            <person name="Barry K."/>
            <person name="Bills G."/>
            <person name="Bluhm B.H."/>
            <person name="Cannon C."/>
            <person name="Castanera R."/>
            <person name="Culley D.E."/>
            <person name="Daum C."/>
            <person name="Ezra D."/>
            <person name="Gonzalez J.B."/>
            <person name="Henrissat B."/>
            <person name="Kuo A."/>
            <person name="Liang C."/>
            <person name="Lipzen A."/>
            <person name="Lutzoni F."/>
            <person name="Magnuson J."/>
            <person name="Mondo S."/>
            <person name="Nolan M."/>
            <person name="Ohm R."/>
            <person name="Pangilinan J."/>
            <person name="Park H.-J."/>
            <person name="Ramirez L."/>
            <person name="Alfaro M."/>
            <person name="Sun H."/>
            <person name="Tritt A."/>
            <person name="Yoshinaga Y."/>
            <person name="Zwiers L.-H."/>
            <person name="Turgeon B.G."/>
            <person name="Goodwin S.B."/>
            <person name="Spatafora J.W."/>
            <person name="Crous P.W."/>
            <person name="Grigoriev I.V."/>
        </authorList>
    </citation>
    <scope>NUCLEOTIDE SEQUENCE</scope>
    <source>
        <strain evidence="4">CBS 342.82</strain>
    </source>
</reference>
<gene>
    <name evidence="4" type="ORF">K489DRAFT_409396</name>
</gene>
<dbReference type="RefSeq" id="XP_033460601.1">
    <property type="nucleotide sequence ID" value="XM_033607575.1"/>
</dbReference>
<feature type="domain" description="DUF7587" evidence="2">
    <location>
        <begin position="177"/>
        <end position="328"/>
    </location>
</feature>
<dbReference type="InterPro" id="IPR056009">
    <property type="entry name" value="DUF7587"/>
</dbReference>
<accession>A0A6J3M6D1</accession>
<evidence type="ECO:0000313" key="4">
    <source>
        <dbReference type="RefSeq" id="XP_033460601.1"/>
    </source>
</evidence>
<feature type="compositionally biased region" description="Acidic residues" evidence="1">
    <location>
        <begin position="554"/>
        <end position="577"/>
    </location>
</feature>
<dbReference type="OrthoDB" id="5397734at2759"/>
<evidence type="ECO:0000259" key="2">
    <source>
        <dbReference type="Pfam" id="PF24494"/>
    </source>
</evidence>
<dbReference type="Pfam" id="PF24494">
    <property type="entry name" value="DUF7587"/>
    <property type="match status" value="1"/>
</dbReference>
<feature type="region of interest" description="Disordered" evidence="1">
    <location>
        <begin position="124"/>
        <end position="148"/>
    </location>
</feature>
<evidence type="ECO:0000256" key="1">
    <source>
        <dbReference type="SAM" id="MobiDB-lite"/>
    </source>
</evidence>
<protein>
    <recommendedName>
        <fullName evidence="2">DUF7587 domain-containing protein</fullName>
    </recommendedName>
</protein>
<organism evidence="4">
    <name type="scientific">Dissoconium aciculare CBS 342.82</name>
    <dbReference type="NCBI Taxonomy" id="1314786"/>
    <lineage>
        <taxon>Eukaryota</taxon>
        <taxon>Fungi</taxon>
        <taxon>Dikarya</taxon>
        <taxon>Ascomycota</taxon>
        <taxon>Pezizomycotina</taxon>
        <taxon>Dothideomycetes</taxon>
        <taxon>Dothideomycetidae</taxon>
        <taxon>Mycosphaerellales</taxon>
        <taxon>Dissoconiaceae</taxon>
        <taxon>Dissoconium</taxon>
    </lineage>
</organism>
<evidence type="ECO:0000313" key="3">
    <source>
        <dbReference type="Proteomes" id="UP000504637"/>
    </source>
</evidence>
<name>A0A6J3M6D1_9PEZI</name>
<keyword evidence="3" id="KW-1185">Reference proteome</keyword>
<dbReference type="Proteomes" id="UP000504637">
    <property type="component" value="Unplaced"/>
</dbReference>